<gene>
    <name evidence="2" type="ORF">AK812_SmicGene38274</name>
</gene>
<name>A0A1Q9CE67_SYMMI</name>
<evidence type="ECO:0000256" key="1">
    <source>
        <dbReference type="SAM" id="MobiDB-lite"/>
    </source>
</evidence>
<organism evidence="2 3">
    <name type="scientific">Symbiodinium microadriaticum</name>
    <name type="common">Dinoflagellate</name>
    <name type="synonym">Zooxanthella microadriatica</name>
    <dbReference type="NCBI Taxonomy" id="2951"/>
    <lineage>
        <taxon>Eukaryota</taxon>
        <taxon>Sar</taxon>
        <taxon>Alveolata</taxon>
        <taxon>Dinophyceae</taxon>
        <taxon>Suessiales</taxon>
        <taxon>Symbiodiniaceae</taxon>
        <taxon>Symbiodinium</taxon>
    </lineage>
</organism>
<dbReference type="EMBL" id="LSRX01001302">
    <property type="protein sequence ID" value="OLP81211.1"/>
    <property type="molecule type" value="Genomic_DNA"/>
</dbReference>
<proteinExistence type="predicted"/>
<protein>
    <submittedName>
        <fullName evidence="2">Uncharacterized protein</fullName>
    </submittedName>
</protein>
<keyword evidence="3" id="KW-1185">Reference proteome</keyword>
<dbReference type="AlphaFoldDB" id="A0A1Q9CE67"/>
<comment type="caution">
    <text evidence="2">The sequence shown here is derived from an EMBL/GenBank/DDBJ whole genome shotgun (WGS) entry which is preliminary data.</text>
</comment>
<sequence length="73" mass="7912">MGSGAATAREPEEESEGLASSAAGLLEGAYFEGLTPEFIEAIERLRGLLLEDGWKRGNRRKGVNVHFKYSGEV</sequence>
<reference evidence="2 3" key="1">
    <citation type="submission" date="2016-02" db="EMBL/GenBank/DDBJ databases">
        <title>Genome analysis of coral dinoflagellate symbionts highlights evolutionary adaptations to a symbiotic lifestyle.</title>
        <authorList>
            <person name="Aranda M."/>
            <person name="Li Y."/>
            <person name="Liew Y.J."/>
            <person name="Baumgarten S."/>
            <person name="Simakov O."/>
            <person name="Wilson M."/>
            <person name="Piel J."/>
            <person name="Ashoor H."/>
            <person name="Bougouffa S."/>
            <person name="Bajic V.B."/>
            <person name="Ryu T."/>
            <person name="Ravasi T."/>
            <person name="Bayer T."/>
            <person name="Micklem G."/>
            <person name="Kim H."/>
            <person name="Bhak J."/>
            <person name="Lajeunesse T.C."/>
            <person name="Voolstra C.R."/>
        </authorList>
    </citation>
    <scope>NUCLEOTIDE SEQUENCE [LARGE SCALE GENOMIC DNA]</scope>
    <source>
        <strain evidence="2 3">CCMP2467</strain>
    </source>
</reference>
<evidence type="ECO:0000313" key="2">
    <source>
        <dbReference type="EMBL" id="OLP81211.1"/>
    </source>
</evidence>
<dbReference type="Proteomes" id="UP000186817">
    <property type="component" value="Unassembled WGS sequence"/>
</dbReference>
<accession>A0A1Q9CE67</accession>
<feature type="region of interest" description="Disordered" evidence="1">
    <location>
        <begin position="1"/>
        <end position="20"/>
    </location>
</feature>
<evidence type="ECO:0000313" key="3">
    <source>
        <dbReference type="Proteomes" id="UP000186817"/>
    </source>
</evidence>